<evidence type="ECO:0000256" key="1">
    <source>
        <dbReference type="SAM" id="Phobius"/>
    </source>
</evidence>
<proteinExistence type="predicted"/>
<dbReference type="Proteomes" id="UP000548978">
    <property type="component" value="Unassembled WGS sequence"/>
</dbReference>
<feature type="transmembrane region" description="Helical" evidence="1">
    <location>
        <begin position="16"/>
        <end position="35"/>
    </location>
</feature>
<keyword evidence="1" id="KW-0812">Transmembrane</keyword>
<keyword evidence="1" id="KW-1133">Transmembrane helix</keyword>
<sequence>MRLTEEELTARKRRNLWIALGLVAFMVLVFLTTFLRLKQNISDSSAARAVAEAPAQPTGPGSKGAS</sequence>
<comment type="caution">
    <text evidence="2">The sequence shown here is derived from an EMBL/GenBank/DDBJ whole genome shotgun (WGS) entry which is preliminary data.</text>
</comment>
<dbReference type="RefSeq" id="WP_123285745.1">
    <property type="nucleotide sequence ID" value="NZ_JACIJB010000010.1"/>
</dbReference>
<name>A0A7W9E7U9_9CAUL</name>
<dbReference type="EMBL" id="JACIJB010000010">
    <property type="protein sequence ID" value="MBB5661356.1"/>
    <property type="molecule type" value="Genomic_DNA"/>
</dbReference>
<dbReference type="AlphaFoldDB" id="A0A7W9E7U9"/>
<protein>
    <submittedName>
        <fullName evidence="2">Cytochrome c-type biogenesis protein CcmE</fullName>
    </submittedName>
</protein>
<dbReference type="OrthoDB" id="7207156at2"/>
<organism evidence="2 3">
    <name type="scientific">Brevundimonas halotolerans</name>
    <dbReference type="NCBI Taxonomy" id="69670"/>
    <lineage>
        <taxon>Bacteria</taxon>
        <taxon>Pseudomonadati</taxon>
        <taxon>Pseudomonadota</taxon>
        <taxon>Alphaproteobacteria</taxon>
        <taxon>Caulobacterales</taxon>
        <taxon>Caulobacteraceae</taxon>
        <taxon>Brevundimonas</taxon>
    </lineage>
</organism>
<evidence type="ECO:0000313" key="3">
    <source>
        <dbReference type="Proteomes" id="UP000548978"/>
    </source>
</evidence>
<gene>
    <name evidence="2" type="ORF">FHS65_002117</name>
</gene>
<accession>A0A7W9E7U9</accession>
<reference evidence="2 3" key="1">
    <citation type="submission" date="2020-08" db="EMBL/GenBank/DDBJ databases">
        <title>Genomic Encyclopedia of Type Strains, Phase IV (KMG-IV): sequencing the most valuable type-strain genomes for metagenomic binning, comparative biology and taxonomic classification.</title>
        <authorList>
            <person name="Goeker M."/>
        </authorList>
    </citation>
    <scope>NUCLEOTIDE SEQUENCE [LARGE SCALE GENOMIC DNA]</scope>
    <source>
        <strain evidence="2 3">DSM 24448</strain>
    </source>
</reference>
<evidence type="ECO:0000313" key="2">
    <source>
        <dbReference type="EMBL" id="MBB5661356.1"/>
    </source>
</evidence>
<keyword evidence="1" id="KW-0472">Membrane</keyword>
<keyword evidence="3" id="KW-1185">Reference proteome</keyword>